<reference evidence="1 2" key="1">
    <citation type="journal article" date="2019" name="Emerg. Microbes Infect.">
        <title>Comprehensive subspecies identification of 175 nontuberculous mycobacteria species based on 7547 genomic profiles.</title>
        <authorList>
            <person name="Matsumoto Y."/>
            <person name="Kinjo T."/>
            <person name="Motooka D."/>
            <person name="Nabeya D."/>
            <person name="Jung N."/>
            <person name="Uechi K."/>
            <person name="Horii T."/>
            <person name="Iida T."/>
            <person name="Fujita J."/>
            <person name="Nakamura S."/>
        </authorList>
    </citation>
    <scope>NUCLEOTIDE SEQUENCE [LARGE SCALE GENOMIC DNA]</scope>
    <source>
        <strain evidence="1 2">JCM 12405</strain>
    </source>
</reference>
<dbReference type="EMBL" id="AP022605">
    <property type="protein sequence ID" value="BBZ08801.1"/>
    <property type="molecule type" value="Genomic_DNA"/>
</dbReference>
<accession>A0A7I7VWI3</accession>
<sequence length="91" mass="9843">MTGQVAFVTKEEIAGKQPVDEGISNSGEFALAKSEEFEALSPAGEAVLGRWELQEIGGSGEQILAWPLVGVNGGLERKDQFWGPLHFVDRE</sequence>
<dbReference type="AlphaFoldDB" id="A0A7I7VWI3"/>
<protein>
    <submittedName>
        <fullName evidence="1">Uncharacterized protein</fullName>
    </submittedName>
</protein>
<proteinExistence type="predicted"/>
<evidence type="ECO:0000313" key="2">
    <source>
        <dbReference type="Proteomes" id="UP000467201"/>
    </source>
</evidence>
<dbReference type="KEGG" id="mdr:MDOR_29700"/>
<dbReference type="Proteomes" id="UP000467201">
    <property type="component" value="Chromosome"/>
</dbReference>
<gene>
    <name evidence="1" type="ORF">MDOR_29700</name>
</gene>
<name>A0A7I7VWI3_9MYCO</name>
<evidence type="ECO:0000313" key="1">
    <source>
        <dbReference type="EMBL" id="BBZ08801.1"/>
    </source>
</evidence>
<organism evidence="1 2">
    <name type="scientific">Mycolicibacterium doricum</name>
    <dbReference type="NCBI Taxonomy" id="126673"/>
    <lineage>
        <taxon>Bacteria</taxon>
        <taxon>Bacillati</taxon>
        <taxon>Actinomycetota</taxon>
        <taxon>Actinomycetes</taxon>
        <taxon>Mycobacteriales</taxon>
        <taxon>Mycobacteriaceae</taxon>
        <taxon>Mycolicibacterium</taxon>
    </lineage>
</organism>